<name>A0ABQ5BKT9_9ASTR</name>
<organism evidence="2 3">
    <name type="scientific">Tanacetum coccineum</name>
    <dbReference type="NCBI Taxonomy" id="301880"/>
    <lineage>
        <taxon>Eukaryota</taxon>
        <taxon>Viridiplantae</taxon>
        <taxon>Streptophyta</taxon>
        <taxon>Embryophyta</taxon>
        <taxon>Tracheophyta</taxon>
        <taxon>Spermatophyta</taxon>
        <taxon>Magnoliopsida</taxon>
        <taxon>eudicotyledons</taxon>
        <taxon>Gunneridae</taxon>
        <taxon>Pentapetalae</taxon>
        <taxon>asterids</taxon>
        <taxon>campanulids</taxon>
        <taxon>Asterales</taxon>
        <taxon>Asteraceae</taxon>
        <taxon>Asteroideae</taxon>
        <taxon>Anthemideae</taxon>
        <taxon>Anthemidinae</taxon>
        <taxon>Tanacetum</taxon>
    </lineage>
</organism>
<feature type="compositionally biased region" description="Basic and acidic residues" evidence="1">
    <location>
        <begin position="57"/>
        <end position="76"/>
    </location>
</feature>
<evidence type="ECO:0000313" key="2">
    <source>
        <dbReference type="EMBL" id="GJT15425.1"/>
    </source>
</evidence>
<accession>A0ABQ5BKT9</accession>
<gene>
    <name evidence="2" type="ORF">Tco_0874131</name>
</gene>
<protein>
    <recommendedName>
        <fullName evidence="4">Reverse transcriptase</fullName>
    </recommendedName>
</protein>
<feature type="compositionally biased region" description="Basic residues" evidence="1">
    <location>
        <begin position="77"/>
        <end position="94"/>
    </location>
</feature>
<evidence type="ECO:0000256" key="1">
    <source>
        <dbReference type="SAM" id="MobiDB-lite"/>
    </source>
</evidence>
<feature type="region of interest" description="Disordered" evidence="1">
    <location>
        <begin position="57"/>
        <end position="106"/>
    </location>
</feature>
<reference evidence="2" key="2">
    <citation type="submission" date="2022-01" db="EMBL/GenBank/DDBJ databases">
        <authorList>
            <person name="Yamashiro T."/>
            <person name="Shiraishi A."/>
            <person name="Satake H."/>
            <person name="Nakayama K."/>
        </authorList>
    </citation>
    <scope>NUCLEOTIDE SEQUENCE</scope>
</reference>
<dbReference type="Proteomes" id="UP001151760">
    <property type="component" value="Unassembled WGS sequence"/>
</dbReference>
<proteinExistence type="predicted"/>
<sequence length="218" mass="25943">MMTYLKHVGGKKHSDLKTKNFKEIQVLYEKVKRSDENFIAIGFAEDERIIKDVNKKATGTKKDGSIKEERKEEESTKKRKLGTRKKMKSRKRRFRQDTSQDDNIDSEKENDELRLCLTIAPDEDKEVDYEILDKKYPIIEWKSEHLGIKPQYDEAKDLEEINLNVVIRSSGQRRYFSTLMKVLSIFYRDDLNVVYQLVMDRYKDEIPYGFDRVLWGDL</sequence>
<comment type="caution">
    <text evidence="2">The sequence shown here is derived from an EMBL/GenBank/DDBJ whole genome shotgun (WGS) entry which is preliminary data.</text>
</comment>
<reference evidence="2" key="1">
    <citation type="journal article" date="2022" name="Int. J. Mol. Sci.">
        <title>Draft Genome of Tanacetum Coccineum: Genomic Comparison of Closely Related Tanacetum-Family Plants.</title>
        <authorList>
            <person name="Yamashiro T."/>
            <person name="Shiraishi A."/>
            <person name="Nakayama K."/>
            <person name="Satake H."/>
        </authorList>
    </citation>
    <scope>NUCLEOTIDE SEQUENCE</scope>
</reference>
<dbReference type="EMBL" id="BQNB010013396">
    <property type="protein sequence ID" value="GJT15425.1"/>
    <property type="molecule type" value="Genomic_DNA"/>
</dbReference>
<evidence type="ECO:0000313" key="3">
    <source>
        <dbReference type="Proteomes" id="UP001151760"/>
    </source>
</evidence>
<evidence type="ECO:0008006" key="4">
    <source>
        <dbReference type="Google" id="ProtNLM"/>
    </source>
</evidence>
<keyword evidence="3" id="KW-1185">Reference proteome</keyword>